<dbReference type="Proteomes" id="UP001060215">
    <property type="component" value="Chromosome 9"/>
</dbReference>
<protein>
    <submittedName>
        <fullName evidence="1">F-box/FBD/LRR-repeat protein</fullName>
    </submittedName>
</protein>
<dbReference type="EMBL" id="CM045766">
    <property type="protein sequence ID" value="KAI8002898.1"/>
    <property type="molecule type" value="Genomic_DNA"/>
</dbReference>
<gene>
    <name evidence="1" type="ORF">LOK49_LG08G01655</name>
</gene>
<evidence type="ECO:0000313" key="2">
    <source>
        <dbReference type="Proteomes" id="UP001060215"/>
    </source>
</evidence>
<organism evidence="1 2">
    <name type="scientific">Camellia lanceoleosa</name>
    <dbReference type="NCBI Taxonomy" id="1840588"/>
    <lineage>
        <taxon>Eukaryota</taxon>
        <taxon>Viridiplantae</taxon>
        <taxon>Streptophyta</taxon>
        <taxon>Embryophyta</taxon>
        <taxon>Tracheophyta</taxon>
        <taxon>Spermatophyta</taxon>
        <taxon>Magnoliopsida</taxon>
        <taxon>eudicotyledons</taxon>
        <taxon>Gunneridae</taxon>
        <taxon>Pentapetalae</taxon>
        <taxon>asterids</taxon>
        <taxon>Ericales</taxon>
        <taxon>Theaceae</taxon>
        <taxon>Camellia</taxon>
    </lineage>
</organism>
<sequence length="407" mass="46381">MEDSSNQKKKQAIEDGEEDRISSLPDPILHEILSSMDLKYAIQTCALSKRWRYLWTSLPNLRFDFDPYPPPNDSRRLQFAHFVNQVLSQRDTNSNLCNFYFSPYFCDHPSFIENSLSYAISHNVQQLHVAAFCHPNTYQLPLCLINSESLKSLTFEYGSQVPLDKSLALPGLKTLHITGFLNGSAHFITETVGNCPNLETLILDCLQLNDFNITAPKLKKLELWYDDEGWLSDYYQLDFDGLDPVPDEQKIVVSAPRLTSFKLEGRVSPVFSATSLPCLDNVDIDIRVPFNAIIERSLSLNVINMLGQLREASSVTLSLITLEVLAMHTDVLKSHPSPFHKLKHLNLIAEELIQRVRSPTLTLPLNVITYLTRGSSCSDTLVVKFLDRPWIEHRRILGNFVRSPQQF</sequence>
<evidence type="ECO:0000313" key="1">
    <source>
        <dbReference type="EMBL" id="KAI8002898.1"/>
    </source>
</evidence>
<comment type="caution">
    <text evidence="1">The sequence shown here is derived from an EMBL/GenBank/DDBJ whole genome shotgun (WGS) entry which is preliminary data.</text>
</comment>
<reference evidence="1 2" key="1">
    <citation type="journal article" date="2022" name="Plant J.">
        <title>Chromosome-level genome of Camellia lanceoleosa provides a valuable resource for understanding genome evolution and self-incompatibility.</title>
        <authorList>
            <person name="Gong W."/>
            <person name="Xiao S."/>
            <person name="Wang L."/>
            <person name="Liao Z."/>
            <person name="Chang Y."/>
            <person name="Mo W."/>
            <person name="Hu G."/>
            <person name="Li W."/>
            <person name="Zhao G."/>
            <person name="Zhu H."/>
            <person name="Hu X."/>
            <person name="Ji K."/>
            <person name="Xiang X."/>
            <person name="Song Q."/>
            <person name="Yuan D."/>
            <person name="Jin S."/>
            <person name="Zhang L."/>
        </authorList>
    </citation>
    <scope>NUCLEOTIDE SEQUENCE [LARGE SCALE GENOMIC DNA]</scope>
    <source>
        <strain evidence="1">SQ_2022a</strain>
    </source>
</reference>
<proteinExistence type="predicted"/>
<keyword evidence="2" id="KW-1185">Reference proteome</keyword>
<accession>A0ACC0GNX4</accession>
<name>A0ACC0GNX4_9ERIC</name>